<proteinExistence type="predicted"/>
<name>A0A2P2Q720_RHIMU</name>
<accession>A0A2P2Q720</accession>
<evidence type="ECO:0000313" key="1">
    <source>
        <dbReference type="EMBL" id="MBX62750.1"/>
    </source>
</evidence>
<protein>
    <submittedName>
        <fullName evidence="1">Uncharacterized protein</fullName>
    </submittedName>
</protein>
<dbReference type="EMBL" id="GGEC01082266">
    <property type="protein sequence ID" value="MBX62750.1"/>
    <property type="molecule type" value="Transcribed_RNA"/>
</dbReference>
<organism evidence="1">
    <name type="scientific">Rhizophora mucronata</name>
    <name type="common">Asiatic mangrove</name>
    <dbReference type="NCBI Taxonomy" id="61149"/>
    <lineage>
        <taxon>Eukaryota</taxon>
        <taxon>Viridiplantae</taxon>
        <taxon>Streptophyta</taxon>
        <taxon>Embryophyta</taxon>
        <taxon>Tracheophyta</taxon>
        <taxon>Spermatophyta</taxon>
        <taxon>Magnoliopsida</taxon>
        <taxon>eudicotyledons</taxon>
        <taxon>Gunneridae</taxon>
        <taxon>Pentapetalae</taxon>
        <taxon>rosids</taxon>
        <taxon>fabids</taxon>
        <taxon>Malpighiales</taxon>
        <taxon>Rhizophoraceae</taxon>
        <taxon>Rhizophora</taxon>
    </lineage>
</organism>
<reference evidence="1" key="1">
    <citation type="submission" date="2018-02" db="EMBL/GenBank/DDBJ databases">
        <title>Rhizophora mucronata_Transcriptome.</title>
        <authorList>
            <person name="Meera S.P."/>
            <person name="Sreeshan A."/>
            <person name="Augustine A."/>
        </authorList>
    </citation>
    <scope>NUCLEOTIDE SEQUENCE</scope>
    <source>
        <tissue evidence="1">Leaf</tissue>
    </source>
</reference>
<sequence>MHRLMGTLYIRYLVIDCMSEVNFNFSTRFRVPQFLFGNWLMTSNG</sequence>
<dbReference type="AlphaFoldDB" id="A0A2P2Q720"/>